<evidence type="ECO:0000256" key="3">
    <source>
        <dbReference type="ARBA" id="ARBA00004496"/>
    </source>
</evidence>
<comment type="catalytic activity">
    <reaction evidence="1 9">
        <text>a ribonucleoside 5'-phosphate + H2O = a ribonucleoside + phosphate</text>
        <dbReference type="Rhea" id="RHEA:12484"/>
        <dbReference type="ChEBI" id="CHEBI:15377"/>
        <dbReference type="ChEBI" id="CHEBI:18254"/>
        <dbReference type="ChEBI" id="CHEBI:43474"/>
        <dbReference type="ChEBI" id="CHEBI:58043"/>
        <dbReference type="EC" id="3.1.3.5"/>
    </reaction>
</comment>
<feature type="binding site" evidence="9">
    <location>
        <position position="103"/>
    </location>
    <ligand>
        <name>a divalent metal cation</name>
        <dbReference type="ChEBI" id="CHEBI:60240"/>
    </ligand>
</feature>
<keyword evidence="5 9" id="KW-0963">Cytoplasm</keyword>
<dbReference type="OrthoDB" id="9780815at2"/>
<dbReference type="AlphaFoldDB" id="A0A8G2EU60"/>
<evidence type="ECO:0000313" key="12">
    <source>
        <dbReference type="Proteomes" id="UP000198615"/>
    </source>
</evidence>
<comment type="cofactor">
    <cofactor evidence="2">
        <name>Mg(2+)</name>
        <dbReference type="ChEBI" id="CHEBI:18420"/>
    </cofactor>
</comment>
<feature type="binding site" evidence="9">
    <location>
        <position position="50"/>
    </location>
    <ligand>
        <name>a divalent metal cation</name>
        <dbReference type="ChEBI" id="CHEBI:60240"/>
    </ligand>
</feature>
<evidence type="ECO:0000256" key="4">
    <source>
        <dbReference type="ARBA" id="ARBA00011062"/>
    </source>
</evidence>
<feature type="binding site" evidence="9">
    <location>
        <position position="18"/>
    </location>
    <ligand>
        <name>a divalent metal cation</name>
        <dbReference type="ChEBI" id="CHEBI:60240"/>
    </ligand>
</feature>
<dbReference type="GO" id="GO:0046872">
    <property type="term" value="F:metal ion binding"/>
    <property type="evidence" value="ECO:0007669"/>
    <property type="project" value="UniProtKB-UniRule"/>
</dbReference>
<keyword evidence="8 9" id="KW-0378">Hydrolase</keyword>
<dbReference type="NCBIfam" id="TIGR00087">
    <property type="entry name" value="surE"/>
    <property type="match status" value="1"/>
</dbReference>
<evidence type="ECO:0000259" key="10">
    <source>
        <dbReference type="Pfam" id="PF01975"/>
    </source>
</evidence>
<dbReference type="RefSeq" id="WP_093147916.1">
    <property type="nucleotide sequence ID" value="NZ_FNBW01000001.1"/>
</dbReference>
<dbReference type="GO" id="GO:0004309">
    <property type="term" value="F:exopolyphosphatase activity"/>
    <property type="evidence" value="ECO:0007669"/>
    <property type="project" value="TreeGrafter"/>
</dbReference>
<dbReference type="HAMAP" id="MF_00060">
    <property type="entry name" value="SurE"/>
    <property type="match status" value="1"/>
</dbReference>
<dbReference type="EC" id="3.1.3.5" evidence="9"/>
<dbReference type="Proteomes" id="UP000198615">
    <property type="component" value="Unassembled WGS sequence"/>
</dbReference>
<comment type="cofactor">
    <cofactor evidence="9">
        <name>a divalent metal cation</name>
        <dbReference type="ChEBI" id="CHEBI:60240"/>
    </cofactor>
    <text evidence="9">Binds 1 divalent metal cation per subunit.</text>
</comment>
<proteinExistence type="inferred from homology"/>
<evidence type="ECO:0000256" key="7">
    <source>
        <dbReference type="ARBA" id="ARBA00022741"/>
    </source>
</evidence>
<evidence type="ECO:0000256" key="5">
    <source>
        <dbReference type="ARBA" id="ARBA00022490"/>
    </source>
</evidence>
<dbReference type="SUPFAM" id="SSF64167">
    <property type="entry name" value="SurE-like"/>
    <property type="match status" value="1"/>
</dbReference>
<dbReference type="GO" id="GO:0008253">
    <property type="term" value="F:5'-nucleotidase activity"/>
    <property type="evidence" value="ECO:0007669"/>
    <property type="project" value="UniProtKB-UniRule"/>
</dbReference>
<comment type="similarity">
    <text evidence="4 9">Belongs to the SurE nucleotidase family.</text>
</comment>
<feature type="binding site" evidence="9">
    <location>
        <position position="19"/>
    </location>
    <ligand>
        <name>a divalent metal cation</name>
        <dbReference type="ChEBI" id="CHEBI:60240"/>
    </ligand>
</feature>
<reference evidence="11 12" key="1">
    <citation type="submission" date="2016-10" db="EMBL/GenBank/DDBJ databases">
        <authorList>
            <person name="Varghese N."/>
            <person name="Submissions S."/>
        </authorList>
    </citation>
    <scope>NUCLEOTIDE SEQUENCE [LARGE SCALE GENOMIC DNA]</scope>
    <source>
        <strain evidence="11 12">DSM 18839</strain>
    </source>
</reference>
<comment type="function">
    <text evidence="9">Nucleotidase that shows phosphatase activity on nucleoside 5'-monophosphates.</text>
</comment>
<gene>
    <name evidence="9" type="primary">surE</name>
    <name evidence="11" type="ORF">SAMN05660686_00527</name>
</gene>
<dbReference type="EMBL" id="FNBW01000001">
    <property type="protein sequence ID" value="SDF16523.1"/>
    <property type="molecule type" value="Genomic_DNA"/>
</dbReference>
<dbReference type="PANTHER" id="PTHR30457:SF12">
    <property type="entry name" value="5'_3'-NUCLEOTIDASE SURE"/>
    <property type="match status" value="1"/>
</dbReference>
<protein>
    <recommendedName>
        <fullName evidence="9">5'-nucleotidase SurE</fullName>
        <ecNumber evidence="9">3.1.3.5</ecNumber>
    </recommendedName>
    <alternativeName>
        <fullName evidence="9">Nucleoside 5'-monophosphate phosphohydrolase</fullName>
    </alternativeName>
</protein>
<feature type="domain" description="Survival protein SurE-like phosphatase/nucleotidase" evidence="10">
    <location>
        <begin position="13"/>
        <end position="196"/>
    </location>
</feature>
<dbReference type="NCBIfam" id="NF001490">
    <property type="entry name" value="PRK00346.1-4"/>
    <property type="match status" value="1"/>
</dbReference>
<dbReference type="GO" id="GO:0005737">
    <property type="term" value="C:cytoplasm"/>
    <property type="evidence" value="ECO:0007669"/>
    <property type="project" value="UniProtKB-SubCell"/>
</dbReference>
<dbReference type="InterPro" id="IPR036523">
    <property type="entry name" value="SurE-like_sf"/>
</dbReference>
<comment type="caution">
    <text evidence="11">The sequence shown here is derived from an EMBL/GenBank/DDBJ whole genome shotgun (WGS) entry which is preliminary data.</text>
</comment>
<dbReference type="Pfam" id="PF01975">
    <property type="entry name" value="SurE"/>
    <property type="match status" value="1"/>
</dbReference>
<dbReference type="GO" id="GO:0008254">
    <property type="term" value="F:3'-nucleotidase activity"/>
    <property type="evidence" value="ECO:0007669"/>
    <property type="project" value="TreeGrafter"/>
</dbReference>
<sequence length="260" mass="27883">MTHRPVDLDGARILVTNDDGYAADGIAVLTRIARTFSDDVWVVAPETNQSGTGHSVTLLRPLRLRQIEEQRFAVDGTPTDCVLLAVHEVLKDRKPTLVLSGVNQGYNLGEDVRYSGTISAAMEGMVLGIPAIALSQFVPPDGKAPWATAETHGPDLIRRLCAGGWPADTVISVNFPPCGPDEITGIRATTQGRQKTGDEVIRGTDPRGRPYFWVGAMLKARDAEPGTDIAAVRDKAISVTPVALDTTDRSTLEELKGAFA</sequence>
<keyword evidence="7 9" id="KW-0547">Nucleotide-binding</keyword>
<keyword evidence="6 9" id="KW-0479">Metal-binding</keyword>
<dbReference type="InterPro" id="IPR002828">
    <property type="entry name" value="SurE-like_Pase/nucleotidase"/>
</dbReference>
<comment type="subcellular location">
    <subcellularLocation>
        <location evidence="3 9">Cytoplasm</location>
    </subcellularLocation>
</comment>
<organism evidence="11 12">
    <name type="scientific">Thalassobaculum litoreum DSM 18839</name>
    <dbReference type="NCBI Taxonomy" id="1123362"/>
    <lineage>
        <taxon>Bacteria</taxon>
        <taxon>Pseudomonadati</taxon>
        <taxon>Pseudomonadota</taxon>
        <taxon>Alphaproteobacteria</taxon>
        <taxon>Rhodospirillales</taxon>
        <taxon>Thalassobaculaceae</taxon>
        <taxon>Thalassobaculum</taxon>
    </lineage>
</organism>
<evidence type="ECO:0000256" key="1">
    <source>
        <dbReference type="ARBA" id="ARBA00000815"/>
    </source>
</evidence>
<dbReference type="FunFam" id="3.40.1210.10:FF:000001">
    <property type="entry name" value="5'/3'-nucleotidase SurE"/>
    <property type="match status" value="1"/>
</dbReference>
<accession>A0A8G2EU60</accession>
<evidence type="ECO:0000313" key="11">
    <source>
        <dbReference type="EMBL" id="SDF16523.1"/>
    </source>
</evidence>
<dbReference type="PANTHER" id="PTHR30457">
    <property type="entry name" value="5'-NUCLEOTIDASE SURE"/>
    <property type="match status" value="1"/>
</dbReference>
<dbReference type="GO" id="GO:0000166">
    <property type="term" value="F:nucleotide binding"/>
    <property type="evidence" value="ECO:0007669"/>
    <property type="project" value="UniProtKB-KW"/>
</dbReference>
<evidence type="ECO:0000256" key="2">
    <source>
        <dbReference type="ARBA" id="ARBA00001946"/>
    </source>
</evidence>
<dbReference type="InterPro" id="IPR030048">
    <property type="entry name" value="SurE"/>
</dbReference>
<keyword evidence="12" id="KW-1185">Reference proteome</keyword>
<name>A0A8G2EU60_9PROT</name>
<evidence type="ECO:0000256" key="8">
    <source>
        <dbReference type="ARBA" id="ARBA00022801"/>
    </source>
</evidence>
<evidence type="ECO:0000256" key="9">
    <source>
        <dbReference type="HAMAP-Rule" id="MF_00060"/>
    </source>
</evidence>
<evidence type="ECO:0000256" key="6">
    <source>
        <dbReference type="ARBA" id="ARBA00022723"/>
    </source>
</evidence>
<dbReference type="Gene3D" id="3.40.1210.10">
    <property type="entry name" value="Survival protein SurE-like phosphatase/nucleotidase"/>
    <property type="match status" value="1"/>
</dbReference>